<accession>X1SFT7</accession>
<comment type="caution">
    <text evidence="1">The sequence shown here is derived from an EMBL/GenBank/DDBJ whole genome shotgun (WGS) entry which is preliminary data.</text>
</comment>
<organism evidence="1">
    <name type="scientific">marine sediment metagenome</name>
    <dbReference type="NCBI Taxonomy" id="412755"/>
    <lineage>
        <taxon>unclassified sequences</taxon>
        <taxon>metagenomes</taxon>
        <taxon>ecological metagenomes</taxon>
    </lineage>
</organism>
<dbReference type="AlphaFoldDB" id="X1SFT7"/>
<protein>
    <submittedName>
        <fullName evidence="1">Uncharacterized protein</fullName>
    </submittedName>
</protein>
<evidence type="ECO:0000313" key="1">
    <source>
        <dbReference type="EMBL" id="GAI66639.1"/>
    </source>
</evidence>
<name>X1SFT7_9ZZZZ</name>
<proteinExistence type="predicted"/>
<dbReference type="EMBL" id="BARW01000601">
    <property type="protein sequence ID" value="GAI66639.1"/>
    <property type="molecule type" value="Genomic_DNA"/>
</dbReference>
<reference evidence="1" key="1">
    <citation type="journal article" date="2014" name="Front. Microbiol.">
        <title>High frequency of phylogenetically diverse reductive dehalogenase-homologous genes in deep subseafloor sedimentary metagenomes.</title>
        <authorList>
            <person name="Kawai M."/>
            <person name="Futagami T."/>
            <person name="Toyoda A."/>
            <person name="Takaki Y."/>
            <person name="Nishi S."/>
            <person name="Hori S."/>
            <person name="Arai W."/>
            <person name="Tsubouchi T."/>
            <person name="Morono Y."/>
            <person name="Uchiyama I."/>
            <person name="Ito T."/>
            <person name="Fujiyama A."/>
            <person name="Inagaki F."/>
            <person name="Takami H."/>
        </authorList>
    </citation>
    <scope>NUCLEOTIDE SEQUENCE</scope>
    <source>
        <strain evidence="1">Expedition CK06-06</strain>
    </source>
</reference>
<sequence length="180" mass="20630">MMPCDVATQRRRKKWEYDDRWNAACLQEMGFANGFGLSSQFLLRNATAQTDPKWSWLDGEKIMKYEDAFFNQDKGFYWLSEDQIHQVFLHFTGVNEVLEPEPGVFVTAQARLEIMNFSLFPDIKIDVEAGTLQSFKPFASNPWGIVIDDELAPNPIGTPSAVGTFENWPLKKCHDCVDEP</sequence>
<gene>
    <name evidence="1" type="ORF">S12H4_02445</name>
</gene>